<keyword evidence="3" id="KW-1185">Reference proteome</keyword>
<dbReference type="Pfam" id="PF20471">
    <property type="entry name" value="DUF6716"/>
    <property type="match status" value="1"/>
</dbReference>
<accession>A0ABP5AWP8</accession>
<name>A0ABP5AWP8_9MICO</name>
<sequence>MTRLRVVGVADTDSYVKWGAALLGSASADWDVELLVLDTPSVVSDAQLHSALAGSGMDAAAARRVTFDELEFALTSRPPDAVLVAARGPLARVVARTVAERAPFAVIVTGLPGISIPATRKALLYRAQCDVFVVHSHREVREFDALAERIGLPQSFALASLPFAGRDRAAHGDDLVFAAQALVPAERSDRLRIAAMLLAAARAHPDRRVVVKLRAERGEHQTHAEADPYPELLERFAPLPSNLVISTAPMRAALDSAEGLVTVSSTAAIEAVARGIPVIALDSFGIAPELINVVFEGSGLFGDEVDAAARRFRHPDPSWIHDNYLHDPADDDWTAAVAELVERRREGLLPHREPLSRRGGSLRDTWERKRALGPLDRSAAGRVALVLGVPLRAALVAAQRARAIAAPRPAATAPRTPQRESSTTR</sequence>
<evidence type="ECO:0000313" key="3">
    <source>
        <dbReference type="Proteomes" id="UP001501343"/>
    </source>
</evidence>
<dbReference type="InterPro" id="IPR046561">
    <property type="entry name" value="DUF6716"/>
</dbReference>
<organism evidence="2 3">
    <name type="scientific">Microbacterium aoyamense</name>
    <dbReference type="NCBI Taxonomy" id="344166"/>
    <lineage>
        <taxon>Bacteria</taxon>
        <taxon>Bacillati</taxon>
        <taxon>Actinomycetota</taxon>
        <taxon>Actinomycetes</taxon>
        <taxon>Micrococcales</taxon>
        <taxon>Microbacteriaceae</taxon>
        <taxon>Microbacterium</taxon>
    </lineage>
</organism>
<dbReference type="RefSeq" id="WP_248146967.1">
    <property type="nucleotide sequence ID" value="NZ_BAAAOF010000002.1"/>
</dbReference>
<feature type="compositionally biased region" description="Low complexity" evidence="1">
    <location>
        <begin position="404"/>
        <end position="416"/>
    </location>
</feature>
<dbReference type="SUPFAM" id="SSF53756">
    <property type="entry name" value="UDP-Glycosyltransferase/glycogen phosphorylase"/>
    <property type="match status" value="1"/>
</dbReference>
<gene>
    <name evidence="2" type="ORF">GCM10009775_15830</name>
</gene>
<evidence type="ECO:0000313" key="2">
    <source>
        <dbReference type="EMBL" id="GAA1924341.1"/>
    </source>
</evidence>
<protein>
    <submittedName>
        <fullName evidence="2">Uncharacterized protein</fullName>
    </submittedName>
</protein>
<evidence type="ECO:0000256" key="1">
    <source>
        <dbReference type="SAM" id="MobiDB-lite"/>
    </source>
</evidence>
<reference evidence="3" key="1">
    <citation type="journal article" date="2019" name="Int. J. Syst. Evol. Microbiol.">
        <title>The Global Catalogue of Microorganisms (GCM) 10K type strain sequencing project: providing services to taxonomists for standard genome sequencing and annotation.</title>
        <authorList>
            <consortium name="The Broad Institute Genomics Platform"/>
            <consortium name="The Broad Institute Genome Sequencing Center for Infectious Disease"/>
            <person name="Wu L."/>
            <person name="Ma J."/>
        </authorList>
    </citation>
    <scope>NUCLEOTIDE SEQUENCE [LARGE SCALE GENOMIC DNA]</scope>
    <source>
        <strain evidence="3">JCM 14900</strain>
    </source>
</reference>
<dbReference type="Proteomes" id="UP001501343">
    <property type="component" value="Unassembled WGS sequence"/>
</dbReference>
<proteinExistence type="predicted"/>
<feature type="region of interest" description="Disordered" evidence="1">
    <location>
        <begin position="404"/>
        <end position="425"/>
    </location>
</feature>
<dbReference type="EMBL" id="BAAAOF010000002">
    <property type="protein sequence ID" value="GAA1924341.1"/>
    <property type="molecule type" value="Genomic_DNA"/>
</dbReference>
<comment type="caution">
    <text evidence="2">The sequence shown here is derived from an EMBL/GenBank/DDBJ whole genome shotgun (WGS) entry which is preliminary data.</text>
</comment>